<organism evidence="1 2">
    <name type="scientific">Dactylosporangium roseum</name>
    <dbReference type="NCBI Taxonomy" id="47989"/>
    <lineage>
        <taxon>Bacteria</taxon>
        <taxon>Bacillati</taxon>
        <taxon>Actinomycetota</taxon>
        <taxon>Actinomycetes</taxon>
        <taxon>Micromonosporales</taxon>
        <taxon>Micromonosporaceae</taxon>
        <taxon>Dactylosporangium</taxon>
    </lineage>
</organism>
<accession>A0ABY5ZH26</accession>
<gene>
    <name evidence="1" type="ORF">Drose_15850</name>
</gene>
<protein>
    <submittedName>
        <fullName evidence="1">Uncharacterized protein</fullName>
    </submittedName>
</protein>
<sequence length="83" mass="9422">MYDTDKFFYEQPGTFSGGRWFSSGPVRIGDPANVDTEYYLHVVVVDQTTAEKLDQVRGMYKEAKLPGTKLGTKNVKRNQIINC</sequence>
<dbReference type="Proteomes" id="UP001058271">
    <property type="component" value="Chromosome"/>
</dbReference>
<name>A0ABY5ZH26_9ACTN</name>
<keyword evidence="2" id="KW-1185">Reference proteome</keyword>
<reference evidence="1" key="1">
    <citation type="submission" date="2021-04" db="EMBL/GenBank/DDBJ databases">
        <title>Biosynthetic gene clusters of Dactylosporangioum roseum.</title>
        <authorList>
            <person name="Hartkoorn R.C."/>
            <person name="Beaudoing E."/>
            <person name="Hot D."/>
            <person name="Moureu S."/>
        </authorList>
    </citation>
    <scope>NUCLEOTIDE SEQUENCE</scope>
    <source>
        <strain evidence="1">NRRL B-16295</strain>
    </source>
</reference>
<dbReference type="RefSeq" id="WP_260728983.1">
    <property type="nucleotide sequence ID" value="NZ_BAAABS010000003.1"/>
</dbReference>
<evidence type="ECO:0000313" key="1">
    <source>
        <dbReference type="EMBL" id="UWZ39569.1"/>
    </source>
</evidence>
<evidence type="ECO:0000313" key="2">
    <source>
        <dbReference type="Proteomes" id="UP001058271"/>
    </source>
</evidence>
<proteinExistence type="predicted"/>
<dbReference type="EMBL" id="CP073721">
    <property type="protein sequence ID" value="UWZ39569.1"/>
    <property type="molecule type" value="Genomic_DNA"/>
</dbReference>